<evidence type="ECO:0000313" key="3">
    <source>
        <dbReference type="Proteomes" id="UP000198211"/>
    </source>
</evidence>
<reference evidence="3" key="1">
    <citation type="submission" date="2017-03" db="EMBL/GenBank/DDBJ databases">
        <title>Phytopthora megakarya and P. palmivora, two closely related causual agents of cacao black pod achieved similar genome size and gene model numbers by different mechanisms.</title>
        <authorList>
            <person name="Ali S."/>
            <person name="Shao J."/>
            <person name="Larry D.J."/>
            <person name="Kronmiller B."/>
            <person name="Shen D."/>
            <person name="Strem M.D."/>
            <person name="Melnick R.L."/>
            <person name="Guiltinan M.J."/>
            <person name="Tyler B.M."/>
            <person name="Meinhardt L.W."/>
            <person name="Bailey B.A."/>
        </authorList>
    </citation>
    <scope>NUCLEOTIDE SEQUENCE [LARGE SCALE GENOMIC DNA]</scope>
    <source>
        <strain evidence="3">zdho120</strain>
    </source>
</reference>
<accession>A0A225UBL7</accession>
<dbReference type="Proteomes" id="UP000198211">
    <property type="component" value="Unassembled WGS sequence"/>
</dbReference>
<evidence type="ECO:0000256" key="1">
    <source>
        <dbReference type="SAM" id="MobiDB-lite"/>
    </source>
</evidence>
<dbReference type="OrthoDB" id="128529at2759"/>
<protein>
    <submittedName>
        <fullName evidence="2">Uncharacterized protein</fullName>
    </submittedName>
</protein>
<feature type="compositionally biased region" description="Polar residues" evidence="1">
    <location>
        <begin position="1"/>
        <end position="20"/>
    </location>
</feature>
<dbReference type="EMBL" id="NBNE01023223">
    <property type="protein sequence ID" value="OWY90341.1"/>
    <property type="molecule type" value="Genomic_DNA"/>
</dbReference>
<feature type="region of interest" description="Disordered" evidence="1">
    <location>
        <begin position="1"/>
        <end position="27"/>
    </location>
</feature>
<sequence length="207" mass="22873">MQAHPTPSTSPVVQAQSAQRTDTEALAAATDPRRHQLIVRPIVKTTFSQREQSGKQLDDVALNGSTFKDILKKIWERFSPRVKGQAVKRDGAWAVEVPTIEAWSKVMQIDILFYYTKTNLAWDRWLTSTQGETVLLLVYEFGVAIGKDSDLKEFKNACITPTSTDRSGATAELCLQDVVSRLQAHWESTFQCSAAVGGCGETTLPGI</sequence>
<comment type="caution">
    <text evidence="2">The sequence shown here is derived from an EMBL/GenBank/DDBJ whole genome shotgun (WGS) entry which is preliminary data.</text>
</comment>
<proteinExistence type="predicted"/>
<dbReference type="AlphaFoldDB" id="A0A225UBL7"/>
<name>A0A225UBL7_9STRA</name>
<evidence type="ECO:0000313" key="2">
    <source>
        <dbReference type="EMBL" id="OWY90341.1"/>
    </source>
</evidence>
<organism evidence="2 3">
    <name type="scientific">Phytophthora megakarya</name>
    <dbReference type="NCBI Taxonomy" id="4795"/>
    <lineage>
        <taxon>Eukaryota</taxon>
        <taxon>Sar</taxon>
        <taxon>Stramenopiles</taxon>
        <taxon>Oomycota</taxon>
        <taxon>Peronosporomycetes</taxon>
        <taxon>Peronosporales</taxon>
        <taxon>Peronosporaceae</taxon>
        <taxon>Phytophthora</taxon>
    </lineage>
</organism>
<gene>
    <name evidence="2" type="ORF">PHMEG_00041572</name>
</gene>
<keyword evidence="3" id="KW-1185">Reference proteome</keyword>